<dbReference type="RefSeq" id="WP_215618541.1">
    <property type="nucleotide sequence ID" value="NZ_JADOER010000009.1"/>
</dbReference>
<sequence>MKHILLGIVVVMGCLAPAEASPTVLSQPGSVQASPGIVKSSLWADYTPRQRAIAVAVAKVADAYYAQTATPLPVTPETVAMVLQAIEAEPVDAAFIYDRMAAHSFTRADISQVDVLLDRVHRQIQAP</sequence>
<reference evidence="2 3" key="1">
    <citation type="journal article" date="2021" name="Mar. Drugs">
        <title>Genome Reduction and Secondary Metabolism of the Marine Sponge-Associated Cyanobacterium Leptothoe.</title>
        <authorList>
            <person name="Konstantinou D."/>
            <person name="Popin R.V."/>
            <person name="Fewer D.P."/>
            <person name="Sivonen K."/>
            <person name="Gkelis S."/>
        </authorList>
    </citation>
    <scope>NUCLEOTIDE SEQUENCE [LARGE SCALE GENOMIC DNA]</scope>
    <source>
        <strain evidence="2 3">TAU-MAC 1615</strain>
    </source>
</reference>
<keyword evidence="1" id="KW-0732">Signal</keyword>
<evidence type="ECO:0000256" key="1">
    <source>
        <dbReference type="SAM" id="SignalP"/>
    </source>
</evidence>
<feature type="chain" id="PRO_5047054061" description="DUF4168 domain-containing protein" evidence="1">
    <location>
        <begin position="21"/>
        <end position="127"/>
    </location>
</feature>
<name>A0ABS5Y485_9CYAN</name>
<feature type="signal peptide" evidence="1">
    <location>
        <begin position="1"/>
        <end position="20"/>
    </location>
</feature>
<organism evidence="2 3">
    <name type="scientific">Leptothoe kymatousa TAU-MAC 1615</name>
    <dbReference type="NCBI Taxonomy" id="2364775"/>
    <lineage>
        <taxon>Bacteria</taxon>
        <taxon>Bacillati</taxon>
        <taxon>Cyanobacteriota</taxon>
        <taxon>Cyanophyceae</taxon>
        <taxon>Nodosilineales</taxon>
        <taxon>Cymatolegaceae</taxon>
        <taxon>Leptothoe</taxon>
        <taxon>Leptothoe kymatousa</taxon>
    </lineage>
</organism>
<dbReference type="Proteomes" id="UP001196661">
    <property type="component" value="Unassembled WGS sequence"/>
</dbReference>
<comment type="caution">
    <text evidence="2">The sequence shown here is derived from an EMBL/GenBank/DDBJ whole genome shotgun (WGS) entry which is preliminary data.</text>
</comment>
<proteinExistence type="predicted"/>
<evidence type="ECO:0000313" key="3">
    <source>
        <dbReference type="Proteomes" id="UP001196661"/>
    </source>
</evidence>
<evidence type="ECO:0000313" key="2">
    <source>
        <dbReference type="EMBL" id="MBT9312649.1"/>
    </source>
</evidence>
<accession>A0ABS5Y485</accession>
<dbReference type="EMBL" id="JADOER010000009">
    <property type="protein sequence ID" value="MBT9312649.1"/>
    <property type="molecule type" value="Genomic_DNA"/>
</dbReference>
<protein>
    <recommendedName>
        <fullName evidence="4">DUF4168 domain-containing protein</fullName>
    </recommendedName>
</protein>
<keyword evidence="3" id="KW-1185">Reference proteome</keyword>
<evidence type="ECO:0008006" key="4">
    <source>
        <dbReference type="Google" id="ProtNLM"/>
    </source>
</evidence>
<gene>
    <name evidence="2" type="ORF">IXB28_10565</name>
</gene>